<feature type="region of interest" description="Disordered" evidence="1">
    <location>
        <begin position="121"/>
        <end position="174"/>
    </location>
</feature>
<comment type="caution">
    <text evidence="2">The sequence shown here is derived from an EMBL/GenBank/DDBJ whole genome shotgun (WGS) entry which is preliminary data.</text>
</comment>
<organism evidence="2 3">
    <name type="scientific">Microvirga brassicacearum</name>
    <dbReference type="NCBI Taxonomy" id="2580413"/>
    <lineage>
        <taxon>Bacteria</taxon>
        <taxon>Pseudomonadati</taxon>
        <taxon>Pseudomonadota</taxon>
        <taxon>Alphaproteobacteria</taxon>
        <taxon>Hyphomicrobiales</taxon>
        <taxon>Methylobacteriaceae</taxon>
        <taxon>Microvirga</taxon>
    </lineage>
</organism>
<dbReference type="Proteomes" id="UP000325684">
    <property type="component" value="Unassembled WGS sequence"/>
</dbReference>
<gene>
    <name evidence="2" type="ORF">FEZ63_19865</name>
</gene>
<dbReference type="EMBL" id="VCMV01000042">
    <property type="protein sequence ID" value="KAB0265108.1"/>
    <property type="molecule type" value="Genomic_DNA"/>
</dbReference>
<feature type="compositionally biased region" description="Polar residues" evidence="1">
    <location>
        <begin position="151"/>
        <end position="166"/>
    </location>
</feature>
<evidence type="ECO:0000313" key="3">
    <source>
        <dbReference type="Proteomes" id="UP000325684"/>
    </source>
</evidence>
<name>A0A5N3P5V0_9HYPH</name>
<sequence length="174" mass="19496">MSLSCRSERNLLNHEEFETVRVTHHPAIYDLDVDALQDVKTRLRLMRDKERTLGFQKRREMRGKVEPRGSNFPGTAEKPLQKKQVFASALKRLNKEVARIKNFEARQSLLQSAHKALALKQATGRAEHPSAAATPGQGMRLAASNKRRSTIPGSQIGSVSQATKQAQAVRDSRD</sequence>
<evidence type="ECO:0000256" key="1">
    <source>
        <dbReference type="SAM" id="MobiDB-lite"/>
    </source>
</evidence>
<dbReference type="OrthoDB" id="7210901at2"/>
<feature type="region of interest" description="Disordered" evidence="1">
    <location>
        <begin position="59"/>
        <end position="80"/>
    </location>
</feature>
<proteinExistence type="predicted"/>
<reference evidence="2 3" key="1">
    <citation type="journal article" date="2019" name="Microorganisms">
        <title>Genome Insights into the Novel Species Microvirga brassicacearum, a Rapeseed Endophyte with Biotechnological Potential.</title>
        <authorList>
            <person name="Jimenez-Gomez A."/>
            <person name="Saati-Santamaria Z."/>
            <person name="Igual J.M."/>
            <person name="Rivas R."/>
            <person name="Mateos P.F."/>
            <person name="Garcia-Fraile P."/>
        </authorList>
    </citation>
    <scope>NUCLEOTIDE SEQUENCE [LARGE SCALE GENOMIC DNA]</scope>
    <source>
        <strain evidence="2 3">CDVBN77</strain>
    </source>
</reference>
<dbReference type="AlphaFoldDB" id="A0A5N3P5V0"/>
<evidence type="ECO:0000313" key="2">
    <source>
        <dbReference type="EMBL" id="KAB0265108.1"/>
    </source>
</evidence>
<protein>
    <submittedName>
        <fullName evidence="2">Uncharacterized protein</fullName>
    </submittedName>
</protein>
<keyword evidence="3" id="KW-1185">Reference proteome</keyword>
<accession>A0A5N3P5V0</accession>